<dbReference type="SUPFAM" id="SSF103481">
    <property type="entry name" value="Multidrug resistance efflux transporter EmrE"/>
    <property type="match status" value="2"/>
</dbReference>
<proteinExistence type="predicted"/>
<dbReference type="EMBL" id="HBIX01011084">
    <property type="protein sequence ID" value="CAE0715603.1"/>
    <property type="molecule type" value="Transcribed_RNA"/>
</dbReference>
<keyword evidence="5 7" id="KW-0472">Membrane</keyword>
<keyword evidence="4 7" id="KW-1133">Transmembrane helix</keyword>
<dbReference type="GO" id="GO:0005886">
    <property type="term" value="C:plasma membrane"/>
    <property type="evidence" value="ECO:0007669"/>
    <property type="project" value="UniProtKB-SubCell"/>
</dbReference>
<evidence type="ECO:0000256" key="3">
    <source>
        <dbReference type="ARBA" id="ARBA00022692"/>
    </source>
</evidence>
<evidence type="ECO:0000256" key="7">
    <source>
        <dbReference type="SAM" id="Phobius"/>
    </source>
</evidence>
<protein>
    <recommendedName>
        <fullName evidence="8">EamA domain-containing protein</fullName>
    </recommendedName>
</protein>
<feature type="domain" description="EamA" evidence="8">
    <location>
        <begin position="315"/>
        <end position="475"/>
    </location>
</feature>
<organism evidence="9">
    <name type="scientific">Pseudo-nitzschia australis</name>
    <dbReference type="NCBI Taxonomy" id="44445"/>
    <lineage>
        <taxon>Eukaryota</taxon>
        <taxon>Sar</taxon>
        <taxon>Stramenopiles</taxon>
        <taxon>Ochrophyta</taxon>
        <taxon>Bacillariophyta</taxon>
        <taxon>Bacillariophyceae</taxon>
        <taxon>Bacillariophycidae</taxon>
        <taxon>Bacillariales</taxon>
        <taxon>Bacillariaceae</taxon>
        <taxon>Pseudo-nitzschia</taxon>
    </lineage>
</organism>
<name>A0A7S4EIY8_9STRA</name>
<feature type="domain" description="EamA" evidence="8">
    <location>
        <begin position="583"/>
        <end position="665"/>
    </location>
</feature>
<dbReference type="Pfam" id="PF00892">
    <property type="entry name" value="EamA"/>
    <property type="match status" value="2"/>
</dbReference>
<evidence type="ECO:0000313" key="9">
    <source>
        <dbReference type="EMBL" id="CAE0715603.1"/>
    </source>
</evidence>
<feature type="region of interest" description="Disordered" evidence="6">
    <location>
        <begin position="136"/>
        <end position="159"/>
    </location>
</feature>
<feature type="transmembrane region" description="Helical" evidence="7">
    <location>
        <begin position="16"/>
        <end position="36"/>
    </location>
</feature>
<evidence type="ECO:0000259" key="8">
    <source>
        <dbReference type="Pfam" id="PF00892"/>
    </source>
</evidence>
<evidence type="ECO:0000256" key="6">
    <source>
        <dbReference type="SAM" id="MobiDB-lite"/>
    </source>
</evidence>
<keyword evidence="2" id="KW-1003">Cell membrane</keyword>
<evidence type="ECO:0000256" key="5">
    <source>
        <dbReference type="ARBA" id="ARBA00023136"/>
    </source>
</evidence>
<feature type="transmembrane region" description="Helical" evidence="7">
    <location>
        <begin position="531"/>
        <end position="549"/>
    </location>
</feature>
<keyword evidence="3 7" id="KW-0812">Transmembrane</keyword>
<dbReference type="PANTHER" id="PTHR42920:SF5">
    <property type="entry name" value="EAMA DOMAIN-CONTAINING PROTEIN"/>
    <property type="match status" value="1"/>
</dbReference>
<reference evidence="9" key="1">
    <citation type="submission" date="2021-01" db="EMBL/GenBank/DDBJ databases">
        <authorList>
            <person name="Corre E."/>
            <person name="Pelletier E."/>
            <person name="Niang G."/>
            <person name="Scheremetjew M."/>
            <person name="Finn R."/>
            <person name="Kale V."/>
            <person name="Holt S."/>
            <person name="Cochrane G."/>
            <person name="Meng A."/>
            <person name="Brown T."/>
            <person name="Cohen L."/>
        </authorList>
    </citation>
    <scope>NUCLEOTIDE SEQUENCE</scope>
    <source>
        <strain evidence="9">10249 10 AB</strain>
    </source>
</reference>
<evidence type="ECO:0000256" key="4">
    <source>
        <dbReference type="ARBA" id="ARBA00022989"/>
    </source>
</evidence>
<dbReference type="InterPro" id="IPR000620">
    <property type="entry name" value="EamA_dom"/>
</dbReference>
<gene>
    <name evidence="9" type="ORF">PAUS00366_LOCUS8355</name>
</gene>
<accession>A0A7S4EIY8</accession>
<dbReference type="InterPro" id="IPR051258">
    <property type="entry name" value="Diverse_Substrate_Transporter"/>
</dbReference>
<feature type="transmembrane region" description="Helical" evidence="7">
    <location>
        <begin position="435"/>
        <end position="453"/>
    </location>
</feature>
<comment type="subcellular location">
    <subcellularLocation>
        <location evidence="1">Cell membrane</location>
        <topology evidence="1">Multi-pass membrane protein</topology>
    </subcellularLocation>
</comment>
<evidence type="ECO:0000256" key="1">
    <source>
        <dbReference type="ARBA" id="ARBA00004651"/>
    </source>
</evidence>
<evidence type="ECO:0000256" key="2">
    <source>
        <dbReference type="ARBA" id="ARBA00022475"/>
    </source>
</evidence>
<feature type="transmembrane region" description="Helical" evidence="7">
    <location>
        <begin position="592"/>
        <end position="610"/>
    </location>
</feature>
<dbReference type="PANTHER" id="PTHR42920">
    <property type="entry name" value="OS03G0707200 PROTEIN-RELATED"/>
    <property type="match status" value="1"/>
</dbReference>
<sequence>MMTTPTMTIYRRTTPITFAPTASIIAIFLLLISILLTEQTAFNVYGAYYACAYSIRPSTTFGRTRRGTHTQLQTQTQTHHRGAGPIAPIAFRFHHQSTTTTTRQQRPFLSSPSLLRAAHNHDCVSNATASVGALLPDASRSKEGQENKGYNDNNDDDDDVEVDEIRILRSMLEGMADLESFQASSGDHLNLNNYSNKYSNNSELSLLFPRMEAAPSIDIDIDVDIDVDIDIDTNADSDTDAARFFNDASVVGVSPTSDAIYDKDTMDLLSKDNCNTIESSIDVIIDVNGNDNSSTDANADANARLVDEGVVRARWLLVAAAALYGTNFSVVKMLGDEMPVSISTSFRFGLAALATLPWLVEGFVPKIYTNTNTNALFPSEQGPSGNAVVENDGGGAEKDRQRYMATMYGLEVGLWNSIGYVAQAVGLETTLASKSAFLCSMAVVIVPLLDWVVGKRLLPRQWMGALLALAGVAFLELGGVDLDLLSSGGGVTIGDKLSLVQPVTFGLGFWRMEQAMHQFPQEAQRMTAAQLMAIFISSLAYGAWSLGVFDHLLVGGGSGSGGGIGIDLAGLESSLSTLSTSFPWKEWFTDPAILFGLFWTGCITTALTIYMETLALKNLSAAETTLIFSTEPLWGTAFAVAVMGEQMGMNSAVGAGLILTACIYSNLGIHGLHEMWTSTTKGLFANDKNNINIDIGTK</sequence>
<dbReference type="InterPro" id="IPR037185">
    <property type="entry name" value="EmrE-like"/>
</dbReference>
<dbReference type="AlphaFoldDB" id="A0A7S4EIY8"/>